<proteinExistence type="predicted"/>
<dbReference type="PANTHER" id="PTHR46112">
    <property type="entry name" value="AMINOPEPTIDASE"/>
    <property type="match status" value="1"/>
</dbReference>
<dbReference type="GO" id="GO:0004177">
    <property type="term" value="F:aminopeptidase activity"/>
    <property type="evidence" value="ECO:0007669"/>
    <property type="project" value="UniProtKB-KW"/>
</dbReference>
<evidence type="ECO:0000313" key="3">
    <source>
        <dbReference type="EMBL" id="RKF20879.1"/>
    </source>
</evidence>
<evidence type="ECO:0000259" key="1">
    <source>
        <dbReference type="Pfam" id="PF00557"/>
    </source>
</evidence>
<dbReference type="PANTHER" id="PTHR46112:SF3">
    <property type="entry name" value="AMINOPEPTIDASE YPDF"/>
    <property type="match status" value="1"/>
</dbReference>
<evidence type="ECO:0000313" key="4">
    <source>
        <dbReference type="Proteomes" id="UP000286482"/>
    </source>
</evidence>
<dbReference type="OrthoDB" id="9761809at2"/>
<dbReference type="Pfam" id="PF00557">
    <property type="entry name" value="Peptidase_M24"/>
    <property type="match status" value="1"/>
</dbReference>
<feature type="domain" description="Creatinase N-terminal" evidence="2">
    <location>
        <begin position="37"/>
        <end position="168"/>
    </location>
</feature>
<evidence type="ECO:0000259" key="2">
    <source>
        <dbReference type="Pfam" id="PF01321"/>
    </source>
</evidence>
<dbReference type="RefSeq" id="WP_120353407.1">
    <property type="nucleotide sequence ID" value="NZ_RAQO01000003.1"/>
</dbReference>
<dbReference type="EMBL" id="RAQO01000003">
    <property type="protein sequence ID" value="RKF20879.1"/>
    <property type="molecule type" value="Genomic_DNA"/>
</dbReference>
<gene>
    <name evidence="3" type="ORF">DBZ36_02760</name>
</gene>
<keyword evidence="3" id="KW-0031">Aminopeptidase</keyword>
<dbReference type="SUPFAM" id="SSF55920">
    <property type="entry name" value="Creatinase/aminopeptidase"/>
    <property type="match status" value="1"/>
</dbReference>
<keyword evidence="4" id="KW-1185">Reference proteome</keyword>
<dbReference type="AlphaFoldDB" id="A0A420EJK6"/>
<comment type="caution">
    <text evidence="3">The sequence shown here is derived from an EMBL/GenBank/DDBJ whole genome shotgun (WGS) entry which is preliminary data.</text>
</comment>
<reference evidence="3 4" key="1">
    <citation type="submission" date="2018-09" db="EMBL/GenBank/DDBJ databases">
        <authorList>
            <person name="Wang Z."/>
        </authorList>
    </citation>
    <scope>NUCLEOTIDE SEQUENCE [LARGE SCALE GENOMIC DNA]</scope>
    <source>
        <strain evidence="3 4">ALS 81</strain>
    </source>
</reference>
<feature type="domain" description="Peptidase M24" evidence="1">
    <location>
        <begin position="177"/>
        <end position="382"/>
    </location>
</feature>
<dbReference type="InterPro" id="IPR029149">
    <property type="entry name" value="Creatin/AminoP/Spt16_N"/>
</dbReference>
<organism evidence="3 4">
    <name type="scientific">Alginatibacterium sediminis</name>
    <dbReference type="NCBI Taxonomy" id="2164068"/>
    <lineage>
        <taxon>Bacteria</taxon>
        <taxon>Pseudomonadati</taxon>
        <taxon>Pseudomonadota</taxon>
        <taxon>Gammaproteobacteria</taxon>
        <taxon>Alteromonadales</taxon>
        <taxon>Alteromonadaceae</taxon>
        <taxon>Alginatibacterium</taxon>
    </lineage>
</organism>
<accession>A0A420EJK6</accession>
<keyword evidence="3" id="KW-0378">Hydrolase</keyword>
<dbReference type="InterPro" id="IPR036005">
    <property type="entry name" value="Creatinase/aminopeptidase-like"/>
</dbReference>
<keyword evidence="3" id="KW-0645">Protease</keyword>
<dbReference type="InterPro" id="IPR050659">
    <property type="entry name" value="Peptidase_M24B"/>
</dbReference>
<dbReference type="InterPro" id="IPR000587">
    <property type="entry name" value="Creatinase_N"/>
</dbReference>
<sequence>MTIGVGGSTVQQEMQRLSKLSFPVIPIQEGEYRRRCDMACKLMQLQGISAVYLNAGTNLYYFTGLRWNPSERMVGAVLLATGELWYIAPHFELDTLRQFMLIDAPIIAWQEHESPYLLLAQLLQQQVVVNSKIGVDESTPFFIVDGLMKAAPQLQWCDSKSIVAACRMRKSAQEIALMQSAKSLTLEVQRSAAAILHVGISRAEVAVFIDQAHRLLGAASGSYFCIVLFAKATSFPHGVNYEQALQVDDWVLIDTGCQLEGYNSDITRSYCFGTASPKQRQMWQLEKQAQIAAFDAAQLGSQCELVDLAARRVLESAGLGPDYQLPGLPHRTGHGCGLDIHEWPYLVKGDQTPLDVGMVFSNEPMIVIPDEFGVRLEDHFYMSSQGPRWFTQPSYSVDDPFGLES</sequence>
<name>A0A420EJK6_9ALTE</name>
<dbReference type="Pfam" id="PF01321">
    <property type="entry name" value="Creatinase_N"/>
    <property type="match status" value="1"/>
</dbReference>
<protein>
    <submittedName>
        <fullName evidence="3">Aminopeptidase P family protein</fullName>
    </submittedName>
</protein>
<dbReference type="Gene3D" id="3.90.230.10">
    <property type="entry name" value="Creatinase/methionine aminopeptidase superfamily"/>
    <property type="match status" value="1"/>
</dbReference>
<dbReference type="Proteomes" id="UP000286482">
    <property type="component" value="Unassembled WGS sequence"/>
</dbReference>
<dbReference type="SUPFAM" id="SSF53092">
    <property type="entry name" value="Creatinase/prolidase N-terminal domain"/>
    <property type="match status" value="1"/>
</dbReference>
<dbReference type="Gene3D" id="3.40.350.10">
    <property type="entry name" value="Creatinase/prolidase N-terminal domain"/>
    <property type="match status" value="1"/>
</dbReference>
<dbReference type="InterPro" id="IPR000994">
    <property type="entry name" value="Pept_M24"/>
</dbReference>